<reference evidence="1" key="1">
    <citation type="submission" date="2022-08" db="EMBL/GenBank/DDBJ databases">
        <title>A Global Phylogenomic Analysis of the Shiitake Genus Lentinula.</title>
        <authorList>
            <consortium name="DOE Joint Genome Institute"/>
            <person name="Sierra-Patev S."/>
            <person name="Min B."/>
            <person name="Naranjo-Ortiz M."/>
            <person name="Looney B."/>
            <person name="Konkel Z."/>
            <person name="Slot J.C."/>
            <person name="Sakamoto Y."/>
            <person name="Steenwyk J.L."/>
            <person name="Rokas A."/>
            <person name="Carro J."/>
            <person name="Camarero S."/>
            <person name="Ferreira P."/>
            <person name="Molpeceres G."/>
            <person name="Ruiz-Duenas F.J."/>
            <person name="Serrano A."/>
            <person name="Henrissat B."/>
            <person name="Drula E."/>
            <person name="Hughes K.W."/>
            <person name="Mata J.L."/>
            <person name="Ishikawa N.K."/>
            <person name="Vargas-Isla R."/>
            <person name="Ushijima S."/>
            <person name="Smith C.A."/>
            <person name="Ahrendt S."/>
            <person name="Andreopoulos W."/>
            <person name="He G."/>
            <person name="Labutti K."/>
            <person name="Lipzen A."/>
            <person name="Ng V."/>
            <person name="Riley R."/>
            <person name="Sandor L."/>
            <person name="Barry K."/>
            <person name="Martinez A.T."/>
            <person name="Xiao Y."/>
            <person name="Gibbons J.G."/>
            <person name="Terashima K."/>
            <person name="Grigoriev I.V."/>
            <person name="Hibbett D.S."/>
        </authorList>
    </citation>
    <scope>NUCLEOTIDE SEQUENCE</scope>
    <source>
        <strain evidence="1">JLM2183</strain>
    </source>
</reference>
<evidence type="ECO:0000313" key="2">
    <source>
        <dbReference type="Proteomes" id="UP001150266"/>
    </source>
</evidence>
<dbReference type="InterPro" id="IPR011051">
    <property type="entry name" value="RmlC_Cupin_sf"/>
</dbReference>
<dbReference type="Gene3D" id="2.60.120.10">
    <property type="entry name" value="Jelly Rolls"/>
    <property type="match status" value="1"/>
</dbReference>
<proteinExistence type="predicted"/>
<comment type="caution">
    <text evidence="1">The sequence shown here is derived from an EMBL/GenBank/DDBJ whole genome shotgun (WGS) entry which is preliminary data.</text>
</comment>
<keyword evidence="2" id="KW-1185">Reference proteome</keyword>
<accession>A0A9W9AAR1</accession>
<dbReference type="SUPFAM" id="SSF51182">
    <property type="entry name" value="RmlC-like cupins"/>
    <property type="match status" value="1"/>
</dbReference>
<dbReference type="Proteomes" id="UP001150266">
    <property type="component" value="Unassembled WGS sequence"/>
</dbReference>
<organism evidence="1 2">
    <name type="scientific">Lentinula aciculospora</name>
    <dbReference type="NCBI Taxonomy" id="153920"/>
    <lineage>
        <taxon>Eukaryota</taxon>
        <taxon>Fungi</taxon>
        <taxon>Dikarya</taxon>
        <taxon>Basidiomycota</taxon>
        <taxon>Agaricomycotina</taxon>
        <taxon>Agaricomycetes</taxon>
        <taxon>Agaricomycetidae</taxon>
        <taxon>Agaricales</taxon>
        <taxon>Marasmiineae</taxon>
        <taxon>Omphalotaceae</taxon>
        <taxon>Lentinula</taxon>
    </lineage>
</organism>
<protein>
    <submittedName>
        <fullName evidence="1">Uncharacterized protein</fullName>
    </submittedName>
</protein>
<dbReference type="EMBL" id="JAOTPV010000009">
    <property type="protein sequence ID" value="KAJ4478372.1"/>
    <property type="molecule type" value="Genomic_DNA"/>
</dbReference>
<sequence length="131" mass="14399">MSVPTYYHDSLPGVTALLHDSLPPAASERLKAIGWQLWMLSASETIESVETIEEKVKMIVKLQASKEHYAATTSSVVLIVDGKGHFDIEAFNFRSMWIRVMLTPGVLLHIPGGAHTRIASENPEGSPDVLM</sequence>
<dbReference type="AlphaFoldDB" id="A0A9W9AAR1"/>
<gene>
    <name evidence="1" type="ORF">J3R30DRAFT_3404427</name>
</gene>
<dbReference type="InterPro" id="IPR014710">
    <property type="entry name" value="RmlC-like_jellyroll"/>
</dbReference>
<dbReference type="OrthoDB" id="2819189at2759"/>
<name>A0A9W9AAR1_9AGAR</name>
<evidence type="ECO:0000313" key="1">
    <source>
        <dbReference type="EMBL" id="KAJ4478372.1"/>
    </source>
</evidence>